<keyword evidence="3" id="KW-1185">Reference proteome</keyword>
<reference evidence="2 3" key="1">
    <citation type="submission" date="2019-07" db="EMBL/GenBank/DDBJ databases">
        <authorList>
            <person name="Jastrzebski P J."/>
            <person name="Paukszto L."/>
            <person name="Jastrzebski P J."/>
        </authorList>
    </citation>
    <scope>NUCLEOTIDE SEQUENCE [LARGE SCALE GENOMIC DNA]</scope>
    <source>
        <strain evidence="2 3">WMS-il1</strain>
    </source>
</reference>
<feature type="region of interest" description="Disordered" evidence="1">
    <location>
        <begin position="131"/>
        <end position="154"/>
    </location>
</feature>
<evidence type="ECO:0000313" key="2">
    <source>
        <dbReference type="EMBL" id="VUZ44202.1"/>
    </source>
</evidence>
<name>A0A564YAB4_HYMDI</name>
<evidence type="ECO:0000313" key="3">
    <source>
        <dbReference type="Proteomes" id="UP000321570"/>
    </source>
</evidence>
<proteinExistence type="predicted"/>
<protein>
    <submittedName>
        <fullName evidence="2">Uncharacterized protein</fullName>
    </submittedName>
</protein>
<dbReference type="AlphaFoldDB" id="A0A564YAB4"/>
<organism evidence="2 3">
    <name type="scientific">Hymenolepis diminuta</name>
    <name type="common">Rat tapeworm</name>
    <dbReference type="NCBI Taxonomy" id="6216"/>
    <lineage>
        <taxon>Eukaryota</taxon>
        <taxon>Metazoa</taxon>
        <taxon>Spiralia</taxon>
        <taxon>Lophotrochozoa</taxon>
        <taxon>Platyhelminthes</taxon>
        <taxon>Cestoda</taxon>
        <taxon>Eucestoda</taxon>
        <taxon>Cyclophyllidea</taxon>
        <taxon>Hymenolepididae</taxon>
        <taxon>Hymenolepis</taxon>
    </lineage>
</organism>
<dbReference type="Proteomes" id="UP000321570">
    <property type="component" value="Unassembled WGS sequence"/>
</dbReference>
<gene>
    <name evidence="2" type="ORF">WMSIL1_LOCUS4492</name>
</gene>
<dbReference type="EMBL" id="CABIJS010000123">
    <property type="protein sequence ID" value="VUZ44202.1"/>
    <property type="molecule type" value="Genomic_DNA"/>
</dbReference>
<feature type="compositionally biased region" description="Basic and acidic residues" evidence="1">
    <location>
        <begin position="142"/>
        <end position="154"/>
    </location>
</feature>
<accession>A0A564YAB4</accession>
<sequence>MVVASVSFEREMQQILAESIRNTPVSVVDIRKEAEKDTVPRQAAKKPIRQDPVLCPQTEIPWTRLHVDFAGLHESQLRRRLAESTSDKRYLSLYSLLDTFNLTHFLPPRSQIIDQVTVPSRTAGTRWKSSHLYRSPVGPRRPTGDLPKKGDVRRNDNYFPSLPIFLL</sequence>
<evidence type="ECO:0000256" key="1">
    <source>
        <dbReference type="SAM" id="MobiDB-lite"/>
    </source>
</evidence>